<sequence>MPQRPSRITKARSKLLRPFQQIQSIRKTVRYHKPSASSQGYHRVLRSVADGFELSELARYPATKPPTRALRKPKNGKNDTGPSPLVMVTTSTLPKPIIDDHCQLVNPYSRIMDSSTHSGQALSIVRLGKDTPTAARQPDMVLARVRQEKNCQKSTGYNERRPTNKRVLHQLAAVTAPQRHDSDSDSSSGEDHESDFSDEDNADTRLSPSPGFEQEEQDIWASQPVVNFLELRTRQALTQRWMVAHEV</sequence>
<organism evidence="2 3">
    <name type="scientific">Amniculicola lignicola CBS 123094</name>
    <dbReference type="NCBI Taxonomy" id="1392246"/>
    <lineage>
        <taxon>Eukaryota</taxon>
        <taxon>Fungi</taxon>
        <taxon>Dikarya</taxon>
        <taxon>Ascomycota</taxon>
        <taxon>Pezizomycotina</taxon>
        <taxon>Dothideomycetes</taxon>
        <taxon>Pleosporomycetidae</taxon>
        <taxon>Pleosporales</taxon>
        <taxon>Amniculicolaceae</taxon>
        <taxon>Amniculicola</taxon>
    </lineage>
</organism>
<feature type="compositionally biased region" description="Basic and acidic residues" evidence="1">
    <location>
        <begin position="178"/>
        <end position="195"/>
    </location>
</feature>
<dbReference type="AlphaFoldDB" id="A0A6A5VWX1"/>
<evidence type="ECO:0000313" key="2">
    <source>
        <dbReference type="EMBL" id="KAF1993169.1"/>
    </source>
</evidence>
<proteinExistence type="predicted"/>
<reference evidence="2" key="1">
    <citation type="journal article" date="2020" name="Stud. Mycol.">
        <title>101 Dothideomycetes genomes: a test case for predicting lifestyles and emergence of pathogens.</title>
        <authorList>
            <person name="Haridas S."/>
            <person name="Albert R."/>
            <person name="Binder M."/>
            <person name="Bloem J."/>
            <person name="Labutti K."/>
            <person name="Salamov A."/>
            <person name="Andreopoulos B."/>
            <person name="Baker S."/>
            <person name="Barry K."/>
            <person name="Bills G."/>
            <person name="Bluhm B."/>
            <person name="Cannon C."/>
            <person name="Castanera R."/>
            <person name="Culley D."/>
            <person name="Daum C."/>
            <person name="Ezra D."/>
            <person name="Gonzalez J."/>
            <person name="Henrissat B."/>
            <person name="Kuo A."/>
            <person name="Liang C."/>
            <person name="Lipzen A."/>
            <person name="Lutzoni F."/>
            <person name="Magnuson J."/>
            <person name="Mondo S."/>
            <person name="Nolan M."/>
            <person name="Ohm R."/>
            <person name="Pangilinan J."/>
            <person name="Park H.-J."/>
            <person name="Ramirez L."/>
            <person name="Alfaro M."/>
            <person name="Sun H."/>
            <person name="Tritt A."/>
            <person name="Yoshinaga Y."/>
            <person name="Zwiers L.-H."/>
            <person name="Turgeon B."/>
            <person name="Goodwin S."/>
            <person name="Spatafora J."/>
            <person name="Crous P."/>
            <person name="Grigoriev I."/>
        </authorList>
    </citation>
    <scope>NUCLEOTIDE SEQUENCE</scope>
    <source>
        <strain evidence="2">CBS 123094</strain>
    </source>
</reference>
<protein>
    <submittedName>
        <fullName evidence="2">Uncharacterized protein</fullName>
    </submittedName>
</protein>
<evidence type="ECO:0000256" key="1">
    <source>
        <dbReference type="SAM" id="MobiDB-lite"/>
    </source>
</evidence>
<accession>A0A6A5VWX1</accession>
<keyword evidence="3" id="KW-1185">Reference proteome</keyword>
<feature type="region of interest" description="Disordered" evidence="1">
    <location>
        <begin position="146"/>
        <end position="218"/>
    </location>
</feature>
<gene>
    <name evidence="2" type="ORF">P154DRAFT_96573</name>
</gene>
<dbReference type="EMBL" id="ML977725">
    <property type="protein sequence ID" value="KAF1993169.1"/>
    <property type="molecule type" value="Genomic_DNA"/>
</dbReference>
<evidence type="ECO:0000313" key="3">
    <source>
        <dbReference type="Proteomes" id="UP000799779"/>
    </source>
</evidence>
<feature type="region of interest" description="Disordered" evidence="1">
    <location>
        <begin position="59"/>
        <end position="85"/>
    </location>
</feature>
<dbReference type="Proteomes" id="UP000799779">
    <property type="component" value="Unassembled WGS sequence"/>
</dbReference>
<name>A0A6A5VWX1_9PLEO</name>